<dbReference type="Proteomes" id="UP001058003">
    <property type="component" value="Chromosome"/>
</dbReference>
<organism evidence="3 4">
    <name type="scientific">Dactylosporangium aurantiacum</name>
    <dbReference type="NCBI Taxonomy" id="35754"/>
    <lineage>
        <taxon>Bacteria</taxon>
        <taxon>Bacillati</taxon>
        <taxon>Actinomycetota</taxon>
        <taxon>Actinomycetes</taxon>
        <taxon>Micromonosporales</taxon>
        <taxon>Micromonosporaceae</taxon>
        <taxon>Dactylosporangium</taxon>
    </lineage>
</organism>
<dbReference type="EMBL" id="CP073767">
    <property type="protein sequence ID" value="UWZ56426.1"/>
    <property type="molecule type" value="Genomic_DNA"/>
</dbReference>
<keyword evidence="2" id="KW-0812">Transmembrane</keyword>
<keyword evidence="2" id="KW-1133">Transmembrane helix</keyword>
<evidence type="ECO:0000256" key="2">
    <source>
        <dbReference type="SAM" id="Phobius"/>
    </source>
</evidence>
<dbReference type="NCBIfam" id="TIGR04222">
    <property type="entry name" value="near_uncomplex"/>
    <property type="match status" value="1"/>
</dbReference>
<dbReference type="AlphaFoldDB" id="A0A9Q9ML33"/>
<proteinExistence type="predicted"/>
<evidence type="ECO:0000313" key="3">
    <source>
        <dbReference type="EMBL" id="UWZ56426.1"/>
    </source>
</evidence>
<feature type="transmembrane region" description="Helical" evidence="2">
    <location>
        <begin position="20"/>
        <end position="38"/>
    </location>
</feature>
<feature type="compositionally biased region" description="Low complexity" evidence="1">
    <location>
        <begin position="287"/>
        <end position="301"/>
    </location>
</feature>
<feature type="region of interest" description="Disordered" evidence="1">
    <location>
        <begin position="270"/>
        <end position="319"/>
    </location>
</feature>
<evidence type="ECO:0000256" key="1">
    <source>
        <dbReference type="SAM" id="MobiDB-lite"/>
    </source>
</evidence>
<dbReference type="RefSeq" id="WP_033362975.1">
    <property type="nucleotide sequence ID" value="NZ_CP073767.1"/>
</dbReference>
<feature type="transmembrane region" description="Helical" evidence="2">
    <location>
        <begin position="153"/>
        <end position="175"/>
    </location>
</feature>
<feature type="transmembrane region" description="Helical" evidence="2">
    <location>
        <begin position="181"/>
        <end position="201"/>
    </location>
</feature>
<evidence type="ECO:0000313" key="4">
    <source>
        <dbReference type="Proteomes" id="UP001058003"/>
    </source>
</evidence>
<reference evidence="3" key="1">
    <citation type="submission" date="2021-04" db="EMBL/GenBank/DDBJ databases">
        <title>Dactylosporangium aurantiacum NRRL B-8018 full assembly.</title>
        <authorList>
            <person name="Hartkoorn R.C."/>
            <person name="Beaudoing E."/>
            <person name="Hot D."/>
        </authorList>
    </citation>
    <scope>NUCLEOTIDE SEQUENCE</scope>
    <source>
        <strain evidence="3">NRRL B-8018</strain>
    </source>
</reference>
<gene>
    <name evidence="3" type="ORF">Daura_09745</name>
</gene>
<keyword evidence="2" id="KW-0472">Membrane</keyword>
<sequence length="319" mass="32594">MRTSIVAGPGDTWGIAGPDFLWLYAGLAALAIITALIWRRGYLRGPSLRRARDLTPTQAALLNGDRRLAVYSSLAALRAAGAVGTDTRGTLRQTGPVPTGAGELDRAVHAAARRGVTSRTVQTDTTVAGVLRRTEEQLTLAGWLLDEDRRRGVWMASLIVFAVAALGITRILAGIGNDRPVGFLVLLVIPVVIIGLLLSRVPRTTTNGRRLLHRMRTQAAHLAPRQAPSWSTYGPEAAALSVGLFGAGAFFLADPEFAEAAELQRHVAMSSGSMGGGSGSDGGGWSGSDSGSSSSCSSGSSSCGGGGGGCGGGGGGCGG</sequence>
<dbReference type="InterPro" id="IPR026467">
    <property type="entry name" value="Ser/Gly_Cys_C_dom"/>
</dbReference>
<accession>A0A9Q9ML33</accession>
<keyword evidence="4" id="KW-1185">Reference proteome</keyword>
<dbReference type="KEGG" id="daur:Daura_09745"/>
<protein>
    <submittedName>
        <fullName evidence="3">TIGR04222 domain-containing membrane protein</fullName>
    </submittedName>
</protein>
<feature type="compositionally biased region" description="Gly residues" evidence="1">
    <location>
        <begin position="302"/>
        <end position="319"/>
    </location>
</feature>
<feature type="compositionally biased region" description="Gly residues" evidence="1">
    <location>
        <begin position="273"/>
        <end position="286"/>
    </location>
</feature>
<dbReference type="OrthoDB" id="4475641at2"/>
<name>A0A9Q9ML33_9ACTN</name>